<dbReference type="InterPro" id="IPR013149">
    <property type="entry name" value="ADH-like_C"/>
</dbReference>
<evidence type="ECO:0000259" key="12">
    <source>
        <dbReference type="PROSITE" id="PS52019"/>
    </source>
</evidence>
<gene>
    <name evidence="13" type="ORF">Aspvir_001988</name>
</gene>
<dbReference type="EMBL" id="BOPL01000010">
    <property type="protein sequence ID" value="GIK06340.1"/>
    <property type="molecule type" value="Genomic_DNA"/>
</dbReference>
<keyword evidence="3" id="KW-0808">Transferase</keyword>
<dbReference type="InterPro" id="IPR016039">
    <property type="entry name" value="Thiolase-like"/>
</dbReference>
<dbReference type="InterPro" id="IPR016036">
    <property type="entry name" value="Malonyl_transacylase_ACP-bd"/>
</dbReference>
<evidence type="ECO:0000256" key="4">
    <source>
        <dbReference type="ARBA" id="ARBA00022857"/>
    </source>
</evidence>
<dbReference type="PANTHER" id="PTHR43775:SF29">
    <property type="entry name" value="ASPERFURANONE POLYKETIDE SYNTHASE AFOG-RELATED"/>
    <property type="match status" value="1"/>
</dbReference>
<dbReference type="InterPro" id="IPR036291">
    <property type="entry name" value="NAD(P)-bd_dom_sf"/>
</dbReference>
<dbReference type="Pfam" id="PF21089">
    <property type="entry name" value="PKS_DH_N"/>
    <property type="match status" value="1"/>
</dbReference>
<dbReference type="SUPFAM" id="SSF47336">
    <property type="entry name" value="ACP-like"/>
    <property type="match status" value="1"/>
</dbReference>
<evidence type="ECO:0000256" key="7">
    <source>
        <dbReference type="ARBA" id="ARBA00023315"/>
    </source>
</evidence>
<dbReference type="GO" id="GO:0006633">
    <property type="term" value="P:fatty acid biosynthetic process"/>
    <property type="evidence" value="ECO:0007669"/>
    <property type="project" value="InterPro"/>
</dbReference>
<dbReference type="InterPro" id="IPR009081">
    <property type="entry name" value="PP-bd_ACP"/>
</dbReference>
<dbReference type="RefSeq" id="XP_043129526.1">
    <property type="nucleotide sequence ID" value="XM_043273591.1"/>
</dbReference>
<dbReference type="SUPFAM" id="SSF53901">
    <property type="entry name" value="Thiolase-like"/>
    <property type="match status" value="1"/>
</dbReference>
<evidence type="ECO:0000256" key="6">
    <source>
        <dbReference type="ARBA" id="ARBA00023268"/>
    </source>
</evidence>
<dbReference type="GO" id="GO:0031177">
    <property type="term" value="F:phosphopantetheine binding"/>
    <property type="evidence" value="ECO:0007669"/>
    <property type="project" value="InterPro"/>
</dbReference>
<dbReference type="InterPro" id="IPR020807">
    <property type="entry name" value="PKS_DH"/>
</dbReference>
<evidence type="ECO:0000256" key="5">
    <source>
        <dbReference type="ARBA" id="ARBA00023002"/>
    </source>
</evidence>
<dbReference type="Pfam" id="PF00109">
    <property type="entry name" value="ketoacyl-synt"/>
    <property type="match status" value="1"/>
</dbReference>
<name>A0A9P3F9I1_ASPVI</name>
<dbReference type="PROSITE" id="PS52004">
    <property type="entry name" value="KS3_2"/>
    <property type="match status" value="1"/>
</dbReference>
<organism evidence="13 14">
    <name type="scientific">Aspergillus viridinutans</name>
    <dbReference type="NCBI Taxonomy" id="75553"/>
    <lineage>
        <taxon>Eukaryota</taxon>
        <taxon>Fungi</taxon>
        <taxon>Dikarya</taxon>
        <taxon>Ascomycota</taxon>
        <taxon>Pezizomycotina</taxon>
        <taxon>Eurotiomycetes</taxon>
        <taxon>Eurotiomycetidae</taxon>
        <taxon>Eurotiales</taxon>
        <taxon>Aspergillaceae</taxon>
        <taxon>Aspergillus</taxon>
        <taxon>Aspergillus subgen. Fumigati</taxon>
    </lineage>
</organism>
<feature type="domain" description="Ketosynthase family 3 (KS3)" evidence="11">
    <location>
        <begin position="12"/>
        <end position="438"/>
    </location>
</feature>
<dbReference type="Pfam" id="PF14765">
    <property type="entry name" value="PS-DH"/>
    <property type="match status" value="1"/>
</dbReference>
<keyword evidence="7" id="KW-0012">Acyltransferase</keyword>
<evidence type="ECO:0000259" key="11">
    <source>
        <dbReference type="PROSITE" id="PS52004"/>
    </source>
</evidence>
<dbReference type="Gene3D" id="3.90.180.10">
    <property type="entry name" value="Medium-chain alcohol dehydrogenases, catalytic domain"/>
    <property type="match status" value="1"/>
</dbReference>
<dbReference type="Pfam" id="PF00550">
    <property type="entry name" value="PP-binding"/>
    <property type="match status" value="1"/>
</dbReference>
<dbReference type="PANTHER" id="PTHR43775">
    <property type="entry name" value="FATTY ACID SYNTHASE"/>
    <property type="match status" value="1"/>
</dbReference>
<dbReference type="InterPro" id="IPR057326">
    <property type="entry name" value="KR_dom"/>
</dbReference>
<dbReference type="SMART" id="SM00822">
    <property type="entry name" value="PKS_KR"/>
    <property type="match status" value="1"/>
</dbReference>
<keyword evidence="2" id="KW-0597">Phosphoprotein</keyword>
<evidence type="ECO:0000256" key="9">
    <source>
        <dbReference type="SAM" id="MobiDB-lite"/>
    </source>
</evidence>
<dbReference type="Pfam" id="PF02801">
    <property type="entry name" value="Ketoacyl-synt_C"/>
    <property type="match status" value="1"/>
</dbReference>
<evidence type="ECO:0000256" key="8">
    <source>
        <dbReference type="PROSITE-ProRule" id="PRU01363"/>
    </source>
</evidence>
<feature type="active site" description="Proton donor; for dehydratase activity" evidence="8">
    <location>
        <position position="1198"/>
    </location>
</feature>
<keyword evidence="5" id="KW-0560">Oxidoreductase</keyword>
<dbReference type="SMART" id="SM00826">
    <property type="entry name" value="PKS_DH"/>
    <property type="match status" value="1"/>
</dbReference>
<sequence length="2386" mass="261205">MSAPEHPVGNDAEPIAIIGMACRLPGDGDSLEGFWDLISSGRSAHSEIPPTRFNANAWYHPNPDRKGAVITKSGHFLKEDISLFDAPFFSITIKEAETMDPMHRMMLEVAYEGLENAGIPISQIAGTDTGCFVGCFTRDFDQMTGADVYSVAPYAATGGGATMLSNRVSWFYNLKGPSLSVDTACSSGITALHLACQSIKQGDATTCIVGGTNLLIYPELFQALSRMRMISPDGKCHTFDARANGYGRGEGVASLVIKKLSTAIADGDTIRAIIRNTGLNQDGRTPGITMPSAQAQEELIRSTYTRANLSLRETAFFEAHGTGTPVGDPLELSALGATFGASKLPDDQPLYVSSVKTNVGHTEGCSAIAGIIKAVLSLEKGIIAPNADFQTLNPRLRLDSWRLAIPSESMHWPGSGLRRASVNSFGYGGANGHVILDDAYSFLRDHGIQGNHATVLNSTDSLDDHDSGISTPSSSDDGLEVVTPTPKLFVISAFDQAGLERVSQKYLQFLETWPRRAVTTKAKDTDTRVMENLAYTLALRRTQFDYRTFAVGDSLQALQTSLQSKLPSIPRASTQNNIFFVFTGQGAQWPGMGRQLLTDPVFRSSLDESQATLTELGCEWNIARCLENNDTRIHDPEFSQVICTAIQIALVSLLGHWGVTPQAVVGHSSGEIAAAFVAKALSKADAIKTAYFRGLFSQKVPERMNGVPGAMLAAGVSQEEASAYLGQLSSGKAVVACINSPSSVTISGDAAAINELGRVLTQDKKFARKLKVQTAYHSHHMHTISDDYLNALKTIRTQEAPKDAPRMFSSVTGRLIDAEDLNAHYWVQNMVSPVLFGDAVRSLLQFSVKTRGRYKQIEYTAAVEIGPHEALKGPVQQTMANVDAKLTSYVTYTSPLHRGTDSMISALTAAGMLWARGVEVDLAKVNHQMDSQNYRVLGCLPAYPWNHSKGFWHEPEIIRSMRTRPHPRTDLLGSPFDPQNPLAPRWRNFLSISENPWLAQHKIQGSTLYPAAGMLIMVLEAAHQMHQDRGDNRTLHGVEFKHVLFKRGLLVPEGDNSIETNLHINPQKLRNQVSDECFNFTLFSTAPGDSWAEHASGQFSLVYADDETAFLSEQRADWQVKLMELERVKRVASTHVDPKLFYQQLSDVGLAYGDQFKNVTEAFAGKNCAFGTITIPDTKKLMPYGYEFPHLIHPATLDAIFHLSFIATTSGGPLPSASVPVRLESMFISSNLPQGAGSLYKAATTGDMQTMRDRTSSFIISDAEFAQPKIIVRNFSSKDMETTITSANASHGTQSLYNDQFTQLHWIDDPTLETRHISDFEQWLKLKTQKSSSLSALLVDGAALLESVRNFAPRRGSGGRFGRCAVLHRSEQDLVALREDFEADGIISAYHHTSEEDGNFEQVPEDPFDIIISSMDGTSPDNLLIRLQAYQSRLKSGGNIVLLRPDASTQWDDQSLQLSLNAVPDFRVDIKRNWVLVTKPIIVSPRFSQEGIVLLRPSGPASVTTHLLDALTEAARLRGLRVEYAELSDIDKLKGHAIISLLEAEDASILNMDEKQFNALQVLFASVPYILWLGRTTLDHGASTGFLRTIRSEYPQLRLPYLEFDSSAKLDPAHAARSVFTILDATDAREDKPADFEYRDVDGKLLIPRLTTDTHFNAEIEGTKPNPAPSYLPLCSEGQAVEARVLRPGTLESITWVDVEMSQELAADDVAIRVEFVPMHPRDLNTALGKTSLSKLGAEAIGVVVRTGANVSHIPDSRFVQRLPSSVGDNGHTLLPSAYITAYHALHSLARISSGDRVLIHGAGGSTGQAAVQIAKRAGAVVFVTITSEEERNIMQRQYSLPTENIFEYGSSRLVAAVAHRISGGGIDVVFNLGSAKSLQDLLEMISPMGRVINVGIESSDFIMDSNKQLTYSSFSLASMLESQPHLVSQVFEKVYEMIRNNEIGPVHGVRKYPISELPRTLSYLKAGSQYSTIVFEMHHEGRVMRLPSKPKLLELDPTAAYVLCGGLGALGLSLSDDMVESGARHLIFVSRSGATTDLQKAHIKKWEDRGCMISDVKCDTTDMAQVQDLAGRARHNAWNIKGVVQMAMVLRDSPFSTMSYEQWRTGLLPKTLGTWNLHACLPDNLDFFITLSSISNIIGNGGQAQYAAGNAYQDSIAFYRRSLGMAAVSIGLGVMHDLKNNHMSPEDTEKWLARNPTLLPLKFTERDFLTTIKAIMRGATSDLEPVPPYIVCGVKNDLVRDNAARVTHQWVFDAKMELRVKQELELGEQGTSSTGRASLAKKLQDAETTPEALHLVDEAIRETLAAAMSSKPDDIDPRKPLHASGVDSLKAVEFRNWVFAEMKADISVFDILSSKPLASLAAQVVGNSPLVSSQIASRAREVASD</sequence>
<dbReference type="PROSITE" id="PS52019">
    <property type="entry name" value="PKS_MFAS_DH"/>
    <property type="match status" value="1"/>
</dbReference>
<dbReference type="Pfam" id="PF08659">
    <property type="entry name" value="KR"/>
    <property type="match status" value="1"/>
</dbReference>
<dbReference type="CDD" id="cd05195">
    <property type="entry name" value="enoyl_red"/>
    <property type="match status" value="1"/>
</dbReference>
<evidence type="ECO:0000259" key="10">
    <source>
        <dbReference type="PROSITE" id="PS50075"/>
    </source>
</evidence>
<dbReference type="SUPFAM" id="SSF51735">
    <property type="entry name" value="NAD(P)-binding Rossmann-fold domains"/>
    <property type="match status" value="2"/>
</dbReference>
<keyword evidence="14" id="KW-1185">Reference proteome</keyword>
<dbReference type="InterPro" id="IPR036736">
    <property type="entry name" value="ACP-like_sf"/>
</dbReference>
<reference evidence="13 14" key="1">
    <citation type="submission" date="2021-02" db="EMBL/GenBank/DDBJ databases">
        <title>Pan-genome distribution and transcriptional activeness of fungal secondary metabolism genes in Aspergillus section Fumigati.</title>
        <authorList>
            <person name="Takahashi H."/>
            <person name="Umemura M."/>
            <person name="Ninomiya A."/>
            <person name="Kusuya Y."/>
            <person name="Urayama S."/>
            <person name="Shimizu M."/>
            <person name="Watanabe A."/>
            <person name="Kamei K."/>
            <person name="Yaguchi T."/>
            <person name="Hagiwara D."/>
        </authorList>
    </citation>
    <scope>NUCLEOTIDE SEQUENCE [LARGE SCALE GENOMIC DNA]</scope>
    <source>
        <strain evidence="13 14">IFM 47045</strain>
    </source>
</reference>
<dbReference type="InterPro" id="IPR016035">
    <property type="entry name" value="Acyl_Trfase/lysoPLipase"/>
</dbReference>
<dbReference type="InterPro" id="IPR014030">
    <property type="entry name" value="Ketoacyl_synth_N"/>
</dbReference>
<dbReference type="GeneID" id="66929970"/>
<dbReference type="InterPro" id="IPR050091">
    <property type="entry name" value="PKS_NRPS_Biosynth_Enz"/>
</dbReference>
<feature type="domain" description="Carrier" evidence="10">
    <location>
        <begin position="2291"/>
        <end position="2369"/>
    </location>
</feature>
<feature type="active site" description="Proton acceptor; for dehydratase activity" evidence="8">
    <location>
        <position position="1001"/>
    </location>
</feature>
<dbReference type="Pfam" id="PF16197">
    <property type="entry name" value="KAsynt_C_assoc"/>
    <property type="match status" value="1"/>
</dbReference>
<dbReference type="InterPro" id="IPR020843">
    <property type="entry name" value="ER"/>
</dbReference>
<comment type="caution">
    <text evidence="13">The sequence shown here is derived from an EMBL/GenBank/DDBJ whole genome shotgun (WGS) entry which is preliminary data.</text>
</comment>
<dbReference type="InterPro" id="IPR018201">
    <property type="entry name" value="Ketoacyl_synth_AS"/>
</dbReference>
<dbReference type="SUPFAM" id="SSF52151">
    <property type="entry name" value="FabD/lysophospholipase-like"/>
    <property type="match status" value="1"/>
</dbReference>
<dbReference type="InterPro" id="IPR014043">
    <property type="entry name" value="Acyl_transferase_dom"/>
</dbReference>
<dbReference type="CDD" id="cd00833">
    <property type="entry name" value="PKS"/>
    <property type="match status" value="1"/>
</dbReference>
<keyword evidence="1" id="KW-0596">Phosphopantetheine</keyword>
<dbReference type="SMART" id="SM00829">
    <property type="entry name" value="PKS_ER"/>
    <property type="match status" value="1"/>
</dbReference>
<dbReference type="Gene3D" id="3.40.50.720">
    <property type="entry name" value="NAD(P)-binding Rossmann-like Domain"/>
    <property type="match status" value="1"/>
</dbReference>
<dbReference type="InterPro" id="IPR001227">
    <property type="entry name" value="Ac_transferase_dom_sf"/>
</dbReference>
<dbReference type="Proteomes" id="UP000710440">
    <property type="component" value="Unassembled WGS sequence"/>
</dbReference>
<dbReference type="GO" id="GO:0016491">
    <property type="term" value="F:oxidoreductase activity"/>
    <property type="evidence" value="ECO:0007669"/>
    <property type="project" value="UniProtKB-KW"/>
</dbReference>
<protein>
    <submittedName>
        <fullName evidence="13">Type I iterative polyketide synthase</fullName>
    </submittedName>
</protein>
<keyword evidence="6" id="KW-0511">Multifunctional enzyme</keyword>
<dbReference type="SMART" id="SM00827">
    <property type="entry name" value="PKS_AT"/>
    <property type="match status" value="1"/>
</dbReference>
<dbReference type="InterPro" id="IPR011032">
    <property type="entry name" value="GroES-like_sf"/>
</dbReference>
<dbReference type="Gene3D" id="1.10.1200.10">
    <property type="entry name" value="ACP-like"/>
    <property type="match status" value="1"/>
</dbReference>
<dbReference type="Pfam" id="PF00698">
    <property type="entry name" value="Acyl_transf_1"/>
    <property type="match status" value="1"/>
</dbReference>
<accession>A0A9P3F9I1</accession>
<feature type="region of interest" description="N-terminal hotdog fold" evidence="8">
    <location>
        <begin position="969"/>
        <end position="1106"/>
    </location>
</feature>
<evidence type="ECO:0000313" key="14">
    <source>
        <dbReference type="Proteomes" id="UP000710440"/>
    </source>
</evidence>
<dbReference type="GO" id="GO:0004315">
    <property type="term" value="F:3-oxoacyl-[acyl-carrier-protein] synthase activity"/>
    <property type="evidence" value="ECO:0007669"/>
    <property type="project" value="InterPro"/>
</dbReference>
<dbReference type="GO" id="GO:0004312">
    <property type="term" value="F:fatty acid synthase activity"/>
    <property type="evidence" value="ECO:0007669"/>
    <property type="project" value="TreeGrafter"/>
</dbReference>
<dbReference type="InterPro" id="IPR020806">
    <property type="entry name" value="PKS_PP-bd"/>
</dbReference>
<dbReference type="PROSITE" id="PS50075">
    <property type="entry name" value="CARRIER"/>
    <property type="match status" value="1"/>
</dbReference>
<dbReference type="InterPro" id="IPR049551">
    <property type="entry name" value="PKS_DH_C"/>
</dbReference>
<evidence type="ECO:0000256" key="3">
    <source>
        <dbReference type="ARBA" id="ARBA00022679"/>
    </source>
</evidence>
<dbReference type="Gene3D" id="3.10.129.110">
    <property type="entry name" value="Polyketide synthase dehydratase"/>
    <property type="match status" value="1"/>
</dbReference>
<evidence type="ECO:0000256" key="2">
    <source>
        <dbReference type="ARBA" id="ARBA00022553"/>
    </source>
</evidence>
<dbReference type="InterPro" id="IPR049900">
    <property type="entry name" value="PKS_mFAS_DH"/>
</dbReference>
<dbReference type="SMART" id="SM00825">
    <property type="entry name" value="PKS_KS"/>
    <property type="match status" value="1"/>
</dbReference>
<feature type="domain" description="PKS/mFAS DH" evidence="12">
    <location>
        <begin position="969"/>
        <end position="1286"/>
    </location>
</feature>
<dbReference type="SUPFAM" id="SSF50129">
    <property type="entry name" value="GroES-like"/>
    <property type="match status" value="1"/>
</dbReference>
<dbReference type="InterPro" id="IPR032821">
    <property type="entry name" value="PKS_assoc"/>
</dbReference>
<dbReference type="InterPro" id="IPR014031">
    <property type="entry name" value="Ketoacyl_synth_C"/>
</dbReference>
<proteinExistence type="predicted"/>
<dbReference type="Pfam" id="PF00107">
    <property type="entry name" value="ADH_zinc_N"/>
    <property type="match status" value="1"/>
</dbReference>
<dbReference type="GO" id="GO:0044550">
    <property type="term" value="P:secondary metabolite biosynthetic process"/>
    <property type="evidence" value="ECO:0007669"/>
    <property type="project" value="TreeGrafter"/>
</dbReference>
<feature type="region of interest" description="C-terminal hotdog fold" evidence="8">
    <location>
        <begin position="1133"/>
        <end position="1286"/>
    </location>
</feature>
<evidence type="ECO:0000256" key="1">
    <source>
        <dbReference type="ARBA" id="ARBA00022450"/>
    </source>
</evidence>
<dbReference type="InterPro" id="IPR020841">
    <property type="entry name" value="PKS_Beta-ketoAc_synthase_dom"/>
</dbReference>
<dbReference type="Gene3D" id="3.40.366.10">
    <property type="entry name" value="Malonyl-Coenzyme A Acyl Carrier Protein, domain 2"/>
    <property type="match status" value="1"/>
</dbReference>
<evidence type="ECO:0000313" key="13">
    <source>
        <dbReference type="EMBL" id="GIK06340.1"/>
    </source>
</evidence>
<dbReference type="SUPFAM" id="SSF55048">
    <property type="entry name" value="Probable ACP-binding domain of malonyl-CoA ACP transacylase"/>
    <property type="match status" value="1"/>
</dbReference>
<feature type="region of interest" description="Disordered" evidence="9">
    <location>
        <begin position="459"/>
        <end position="480"/>
    </location>
</feature>
<dbReference type="InterPro" id="IPR049552">
    <property type="entry name" value="PKS_DH_N"/>
</dbReference>
<keyword evidence="4" id="KW-0521">NADP</keyword>
<dbReference type="OrthoDB" id="329835at2759"/>
<dbReference type="Gene3D" id="3.40.47.10">
    <property type="match status" value="1"/>
</dbReference>
<dbReference type="PROSITE" id="PS00606">
    <property type="entry name" value="KS3_1"/>
    <property type="match status" value="1"/>
</dbReference>
<dbReference type="SMART" id="SM00823">
    <property type="entry name" value="PKS_PP"/>
    <property type="match status" value="1"/>
</dbReference>
<dbReference type="InterPro" id="IPR013968">
    <property type="entry name" value="PKS_KR"/>
</dbReference>
<dbReference type="InterPro" id="IPR042104">
    <property type="entry name" value="PKS_dehydratase_sf"/>
</dbReference>